<dbReference type="InterPro" id="IPR002493">
    <property type="entry name" value="Herpes_UL25"/>
</dbReference>
<evidence type="ECO:0000313" key="7">
    <source>
        <dbReference type="EMBL" id="AAF99167.1"/>
    </source>
</evidence>
<dbReference type="Pfam" id="PF01499">
    <property type="entry name" value="Herpes_UL25"/>
    <property type="match status" value="1"/>
</dbReference>
<evidence type="ECO:0000313" key="8">
    <source>
        <dbReference type="Proteomes" id="UP000008288"/>
    </source>
</evidence>
<reference evidence="7 8" key="1">
    <citation type="journal article" date="1996" name="J. Gen. Virol.">
        <title>Cloning and sequence analysis of the genes encoding DNA polymerase, glycoprotein B, ICP18.5 and major DNA-binding protein of rat cytomegalovirus.</title>
        <authorList>
            <person name="Beuken E."/>
            <person name="Slobbe R."/>
            <person name="Bruggeman C.A."/>
            <person name="Vink C."/>
        </authorList>
    </citation>
    <scope>NUCLEOTIDE SEQUENCE [LARGE SCALE GENOMIC DNA]</scope>
    <source>
        <strain evidence="7 8">Maastricht</strain>
    </source>
</reference>
<feature type="region of interest" description="Disordered" evidence="6">
    <location>
        <begin position="146"/>
        <end position="182"/>
    </location>
</feature>
<gene>
    <name evidence="7" type="primary">R77</name>
</gene>
<dbReference type="GO" id="GO:0019028">
    <property type="term" value="C:viral capsid"/>
    <property type="evidence" value="ECO:0007669"/>
    <property type="project" value="UniProtKB-KW"/>
</dbReference>
<sequence length="656" mass="71272">MARPGASTRSLFSISSGASRRPSSASSARESIASPGTPSSISSADGSIPPLRPYHVFPCVWAYEAHARNELLCCSRETFARLRDDAALRLRQRAEDLAHDARLRRRAGRDVEALGEELRAECKRFRERIGEAERLLAEPLAAPAGVEGGEADGAARGAGTAAAGDGGGRDDAEAGERRALPGPAAGERNRFWIAAVDPPITFVHDFRGEVVDTLYNVGQTWTFSFGAWYYRQKRWFFNQHRWRRTYRLTQLENLAVSQELLMGVLNAVEQLTVYPAHDAALTDLEVAVVLLAAYRAALEPRSERSGSVDGLLLDCSRTLRSLADDVAAEVPPAPGAAHATSFFAYRDPPGMRFYAPVQQGRRYAPGTFDEHVLVAVLIRRGVISSLPGSSRLVSRDVSERMTGTARDDLVALWTFRLFGHRFGGPAPVIVSEQHYLRSGLTALAALLLLWKVLNSESVFVAGRAGRFSLKDVFPEGLGAGDGEGGGPSASSPSGVVGEEGFSARNVKNFEFLIERYVVPWYAREPAVTVSQLFPGLLLLAYCESHRAGWDLARRSADPAGASGGGSSALHVQPSKVNPLLEYMMLQATAASDRDVERLAAHDYALFHCENGLGRFLSAALPRHRVLAVGGQLFNVQSVYDCLYFFVLGFLPVINVT</sequence>
<reference evidence="7 8" key="5">
    <citation type="journal article" date="1998" name="Virology">
        <title>The Maastricht strain and England strain of rat cytomegalovirus represent different betaherpesvirus species rather than strains.</title>
        <authorList>
            <person name="Beisser P.S."/>
            <person name="Kaptein S.J."/>
            <person name="Beuken E."/>
            <person name="Bruggeman C.A."/>
            <person name="Vink C."/>
        </authorList>
    </citation>
    <scope>NUCLEOTIDE SEQUENCE [LARGE SCALE GENOMIC DNA]</scope>
    <source>
        <strain evidence="7 8">Maastricht</strain>
    </source>
</reference>
<keyword evidence="3" id="KW-1188">Viral release from host cell</keyword>
<keyword evidence="4" id="KW-0946">Virion</keyword>
<dbReference type="EMBL" id="AF232689">
    <property type="protein sequence ID" value="AAF99167.1"/>
    <property type="molecule type" value="Genomic_DNA"/>
</dbReference>
<dbReference type="Proteomes" id="UP000008288">
    <property type="component" value="Segment"/>
</dbReference>
<evidence type="ECO:0000256" key="3">
    <source>
        <dbReference type="ARBA" id="ARBA00022612"/>
    </source>
</evidence>
<name>Q9DWC3_RCMVM</name>
<accession>Q9DWC3</accession>
<feature type="compositionally biased region" description="Basic and acidic residues" evidence="6">
    <location>
        <begin position="167"/>
        <end position="179"/>
    </location>
</feature>
<reference evidence="7 8" key="7">
    <citation type="journal article" date="1999" name="J. Virol.">
        <title>Deletion of the R78 G protein-coupled receptor gene from rat cytomegalovirus results in an attenuated, syncytium-inducing mutant strain.</title>
        <authorList>
            <person name="Beisser P.S."/>
            <person name="Grauls G."/>
            <person name="Bruggeman C.A."/>
            <person name="Vink C."/>
        </authorList>
    </citation>
    <scope>NUCLEOTIDE SEQUENCE [LARGE SCALE GENOMIC DNA]</scope>
    <source>
        <strain evidence="7 8">Maastricht</strain>
    </source>
</reference>
<reference evidence="7 8" key="10">
    <citation type="journal article" date="2000" name="Virus Res.">
        <title>Rat cytomegalovirus R89 is a highly conserved gene which expresses a spliced transcript.</title>
        <authorList>
            <person name="Gruijthuijsen Y.K."/>
            <person name="Beuken E."/>
            <person name="Bruggeman C.A."/>
            <person name="Vink C."/>
        </authorList>
    </citation>
    <scope>NUCLEOTIDE SEQUENCE [LARGE SCALE GENOMIC DNA]</scope>
    <source>
        <strain evidence="7 8">Maastricht</strain>
    </source>
</reference>
<feature type="compositionally biased region" description="Low complexity" evidence="6">
    <location>
        <begin position="152"/>
        <end position="163"/>
    </location>
</feature>
<evidence type="ECO:0000256" key="6">
    <source>
        <dbReference type="SAM" id="MobiDB-lite"/>
    </source>
</evidence>
<reference evidence="7 8" key="3">
    <citation type="journal article" date="1997" name="J. Gen. Virol.">
        <title>Cloning and functional characterization of the origin of lytic-phase DNA replication of rat cytomegalovirus.</title>
        <authorList>
            <person name="Vink C."/>
            <person name="Beuken E."/>
            <person name="Bruggeman C.A."/>
        </authorList>
    </citation>
    <scope>NUCLEOTIDE SEQUENCE [LARGE SCALE GENOMIC DNA]</scope>
    <source>
        <strain evidence="7 8">Maastricht</strain>
    </source>
</reference>
<keyword evidence="8" id="KW-1185">Reference proteome</keyword>
<feature type="compositionally biased region" description="Low complexity" evidence="6">
    <location>
        <begin position="13"/>
        <end position="35"/>
    </location>
</feature>
<keyword evidence="5" id="KW-0231">Viral genome packaging</keyword>
<evidence type="ECO:0000256" key="1">
    <source>
        <dbReference type="ARBA" id="ARBA00022561"/>
    </source>
</evidence>
<dbReference type="OrthoDB" id="4434at10239"/>
<reference evidence="7 8" key="9">
    <citation type="journal article" date="2000" name="J. Virol.">
        <title>Complete DNA sequence of the rat cytomegalovirus genome.</title>
        <authorList>
            <person name="Vink C."/>
            <person name="Beuken E."/>
            <person name="Bruggeman C.A."/>
        </authorList>
    </citation>
    <scope>NUCLEOTIDE SEQUENCE [LARGE SCALE GENOMIC DNA]</scope>
    <source>
        <strain evidence="7 8">Maastricht</strain>
    </source>
</reference>
<keyword evidence="2" id="KW-1048">Host nucleus</keyword>
<keyword evidence="1" id="KW-0167">Capsid protein</keyword>
<dbReference type="GO" id="GO:0019072">
    <property type="term" value="P:viral genome packaging"/>
    <property type="evidence" value="ECO:0007669"/>
    <property type="project" value="InterPro"/>
</dbReference>
<evidence type="ECO:0000256" key="4">
    <source>
        <dbReference type="ARBA" id="ARBA00022844"/>
    </source>
</evidence>
<reference evidence="7 8" key="4">
    <citation type="journal article" date="1998" name="J. Virol.">
        <title>The R33 G protein-coupled receptor gene of rat cytomegalovirus plays an essential role in the pathogenesis of viral infection.</title>
        <authorList>
            <person name="Beisser P.S."/>
            <person name="Vink C."/>
            <person name="Van Dam J.G."/>
            <person name="Grauls G."/>
            <person name="Vanherle S.J."/>
            <person name="Bruggeman C.A."/>
        </authorList>
    </citation>
    <scope>NUCLEOTIDE SEQUENCE [LARGE SCALE GENOMIC DNA]</scope>
    <source>
        <strain evidence="7 8">Maastricht</strain>
    </source>
</reference>
<dbReference type="RefSeq" id="NP_064177.1">
    <property type="nucleotide sequence ID" value="NC_002512.2"/>
</dbReference>
<organism evidence="7 8">
    <name type="scientific">Rat cytomegalovirus (strain Maastricht)</name>
    <dbReference type="NCBI Taxonomy" id="79700"/>
    <lineage>
        <taxon>Viruses</taxon>
        <taxon>Duplodnaviria</taxon>
        <taxon>Heunggongvirae</taxon>
        <taxon>Peploviricota</taxon>
        <taxon>Herviviricetes</taxon>
        <taxon>Herpesvirales</taxon>
        <taxon>Orthoherpesviridae</taxon>
        <taxon>Betaherpesvirinae</taxon>
        <taxon>Muromegalovirus</taxon>
        <taxon>Muromegalovirus muridbeta2</taxon>
        <taxon>Murid betaherpesvirus 2</taxon>
    </lineage>
</organism>
<feature type="region of interest" description="Disordered" evidence="6">
    <location>
        <begin position="1"/>
        <end position="44"/>
    </location>
</feature>
<protein>
    <submittedName>
        <fullName evidence="7">PR77</fullName>
    </submittedName>
</protein>
<reference evidence="7 8" key="6">
    <citation type="journal article" date="1999" name="J. Gen. Virol.">
        <title>The rat cytomegalovirus R32 gene encodes a virion-associated protein that elicits a strong humoral immune response in infected rats.</title>
        <authorList>
            <person name="Beuken E."/>
            <person name="Grauls G."/>
            <person name="Bruggeman C.A."/>
            <person name="Vink C."/>
        </authorList>
    </citation>
    <scope>NUCLEOTIDE SEQUENCE [LARGE SCALE GENOMIC DNA]</scope>
    <source>
        <strain evidence="7 8">Maastricht</strain>
    </source>
</reference>
<organismHost>
    <name type="scientific">Rattus</name>
    <name type="common">rats</name>
    <dbReference type="NCBI Taxonomy" id="10114"/>
</organismHost>
<dbReference type="GeneID" id="940325"/>
<evidence type="ECO:0000256" key="5">
    <source>
        <dbReference type="ARBA" id="ARBA00023219"/>
    </source>
</evidence>
<dbReference type="KEGG" id="vg:940325"/>
<reference evidence="7 8" key="2">
    <citation type="journal article" date="1996" name="J. Virol.">
        <title>Structure of the rat cytomegalovirus genome termini.</title>
        <authorList>
            <person name="Vink C."/>
            <person name="Beuken E."/>
            <person name="Bruggeman C.A."/>
        </authorList>
    </citation>
    <scope>NUCLEOTIDE SEQUENCE [LARGE SCALE GENOMIC DNA]</scope>
    <source>
        <strain evidence="7 8">Maastricht</strain>
    </source>
</reference>
<reference evidence="7 8" key="8">
    <citation type="journal article" date="2000" name="J. Virol.">
        <title>The r144 major histocompatibility complex class I-like gene of rat cytomegalovirus is dispensable for both acute and long-term infection in the immunocompromised host.</title>
        <authorList>
            <person name="Beisser P.S."/>
            <person name="Kloover J.S."/>
            <person name="Grauls G.E."/>
            <person name="Blok M.J."/>
            <person name="Bruggeman C.A."/>
            <person name="Vink C."/>
        </authorList>
    </citation>
    <scope>NUCLEOTIDE SEQUENCE [LARGE SCALE GENOMIC DNA]</scope>
    <source>
        <strain evidence="7 8">Maastricht</strain>
    </source>
</reference>
<evidence type="ECO:0000256" key="2">
    <source>
        <dbReference type="ARBA" id="ARBA00022562"/>
    </source>
</evidence>
<proteinExistence type="predicted"/>